<dbReference type="Gene3D" id="1.10.890.40">
    <property type="match status" value="1"/>
</dbReference>
<dbReference type="InterPro" id="IPR041238">
    <property type="entry name" value="Rap1a"/>
</dbReference>
<dbReference type="Pfam" id="PF18602">
    <property type="entry name" value="Rap1a"/>
    <property type="match status" value="1"/>
</dbReference>
<name>A0A437J6U8_9SPHN</name>
<evidence type="ECO:0000259" key="1">
    <source>
        <dbReference type="Pfam" id="PF18602"/>
    </source>
</evidence>
<dbReference type="AlphaFoldDB" id="A0A437J6U8"/>
<comment type="caution">
    <text evidence="2">The sequence shown here is derived from an EMBL/GenBank/DDBJ whole genome shotgun (WGS) entry which is preliminary data.</text>
</comment>
<dbReference type="Proteomes" id="UP000282977">
    <property type="component" value="Unassembled WGS sequence"/>
</dbReference>
<evidence type="ECO:0000313" key="2">
    <source>
        <dbReference type="EMBL" id="RVT40767.1"/>
    </source>
</evidence>
<gene>
    <name evidence="2" type="ORF">ENE74_09805</name>
</gene>
<feature type="domain" description="Rap1a immunity protein" evidence="1">
    <location>
        <begin position="4"/>
        <end position="90"/>
    </location>
</feature>
<dbReference type="RefSeq" id="WP_127690764.1">
    <property type="nucleotide sequence ID" value="NZ_RZUL01000003.1"/>
</dbReference>
<reference evidence="2 3" key="1">
    <citation type="submission" date="2019-01" db="EMBL/GenBank/DDBJ databases">
        <authorList>
            <person name="Chen W.-M."/>
        </authorList>
    </citation>
    <scope>NUCLEOTIDE SEQUENCE [LARGE SCALE GENOMIC DNA]</scope>
    <source>
        <strain evidence="2 3">TLA-22</strain>
    </source>
</reference>
<organism evidence="2 3">
    <name type="scientific">Sphingobium algorifonticola</name>
    <dbReference type="NCBI Taxonomy" id="2008318"/>
    <lineage>
        <taxon>Bacteria</taxon>
        <taxon>Pseudomonadati</taxon>
        <taxon>Pseudomonadota</taxon>
        <taxon>Alphaproteobacteria</taxon>
        <taxon>Sphingomonadales</taxon>
        <taxon>Sphingomonadaceae</taxon>
        <taxon>Sphingobium</taxon>
    </lineage>
</organism>
<keyword evidence="3" id="KW-1185">Reference proteome</keyword>
<dbReference type="EMBL" id="RZUL01000003">
    <property type="protein sequence ID" value="RVT40767.1"/>
    <property type="molecule type" value="Genomic_DNA"/>
</dbReference>
<sequence length="92" mass="10221">MFETGTTLYAKCQNKAPEYALACTAYIVGVVDGIKKDIFLGRAPDNCWPDRLGAEQVRDLVVKYLRAYPDQRSFPASLTVSVALNDAYPCQK</sequence>
<proteinExistence type="predicted"/>
<dbReference type="OrthoDB" id="7473402at2"/>
<evidence type="ECO:0000313" key="3">
    <source>
        <dbReference type="Proteomes" id="UP000282977"/>
    </source>
</evidence>
<protein>
    <recommendedName>
        <fullName evidence="1">Rap1a immunity protein domain-containing protein</fullName>
    </recommendedName>
</protein>
<accession>A0A437J6U8</accession>